<keyword evidence="2" id="KW-1185">Reference proteome</keyword>
<feature type="non-terminal residue" evidence="1">
    <location>
        <position position="1"/>
    </location>
</feature>
<protein>
    <submittedName>
        <fullName evidence="1">Uncharacterized protein</fullName>
    </submittedName>
</protein>
<dbReference type="EMBL" id="MUJZ01041671">
    <property type="protein sequence ID" value="OTF75502.1"/>
    <property type="molecule type" value="Genomic_DNA"/>
</dbReference>
<dbReference type="AlphaFoldDB" id="A0A1Y3B3V7"/>
<gene>
    <name evidence="1" type="ORF">BLA29_004009</name>
</gene>
<organism evidence="1 2">
    <name type="scientific">Euroglyphus maynei</name>
    <name type="common">Mayne's house dust mite</name>
    <dbReference type="NCBI Taxonomy" id="6958"/>
    <lineage>
        <taxon>Eukaryota</taxon>
        <taxon>Metazoa</taxon>
        <taxon>Ecdysozoa</taxon>
        <taxon>Arthropoda</taxon>
        <taxon>Chelicerata</taxon>
        <taxon>Arachnida</taxon>
        <taxon>Acari</taxon>
        <taxon>Acariformes</taxon>
        <taxon>Sarcoptiformes</taxon>
        <taxon>Astigmata</taxon>
        <taxon>Psoroptidia</taxon>
        <taxon>Analgoidea</taxon>
        <taxon>Pyroglyphidae</taxon>
        <taxon>Pyroglyphinae</taxon>
        <taxon>Euroglyphus</taxon>
    </lineage>
</organism>
<reference evidence="1 2" key="1">
    <citation type="submission" date="2017-03" db="EMBL/GenBank/DDBJ databases">
        <title>Genome Survey of Euroglyphus maynei.</title>
        <authorList>
            <person name="Arlian L.G."/>
            <person name="Morgan M.S."/>
            <person name="Rider S.D."/>
        </authorList>
    </citation>
    <scope>NUCLEOTIDE SEQUENCE [LARGE SCALE GENOMIC DNA]</scope>
    <source>
        <strain evidence="1">Arlian Lab</strain>
        <tissue evidence="1">Whole body</tissue>
    </source>
</reference>
<sequence>LCVGPTPRRRNHHQQYFANSPTPSIPIQNIAKHLNFLLYNGLSWQPSFDTNIPKFRSHRYLPTWIFAENFMLDRFMANIIIY</sequence>
<name>A0A1Y3B3V7_EURMA</name>
<accession>A0A1Y3B3V7</accession>
<evidence type="ECO:0000313" key="2">
    <source>
        <dbReference type="Proteomes" id="UP000194236"/>
    </source>
</evidence>
<evidence type="ECO:0000313" key="1">
    <source>
        <dbReference type="EMBL" id="OTF75502.1"/>
    </source>
</evidence>
<dbReference type="Proteomes" id="UP000194236">
    <property type="component" value="Unassembled WGS sequence"/>
</dbReference>
<proteinExistence type="predicted"/>
<comment type="caution">
    <text evidence="1">The sequence shown here is derived from an EMBL/GenBank/DDBJ whole genome shotgun (WGS) entry which is preliminary data.</text>
</comment>